<protein>
    <submittedName>
        <fullName evidence="6">Heat shock protein 101 putative</fullName>
    </submittedName>
</protein>
<dbReference type="CDD" id="cd00009">
    <property type="entry name" value="AAA"/>
    <property type="match status" value="1"/>
</dbReference>
<keyword evidence="4" id="KW-0472">Membrane</keyword>
<evidence type="ECO:0000256" key="4">
    <source>
        <dbReference type="SAM" id="Phobius"/>
    </source>
</evidence>
<dbReference type="GO" id="GO:0034605">
    <property type="term" value="P:cellular response to heat"/>
    <property type="evidence" value="ECO:0007669"/>
    <property type="project" value="TreeGrafter"/>
</dbReference>
<evidence type="ECO:0000256" key="2">
    <source>
        <dbReference type="ARBA" id="ARBA00022840"/>
    </source>
</evidence>
<dbReference type="VEuPathDB" id="AmoebaDB:EHI_073540"/>
<dbReference type="Gene3D" id="3.40.50.300">
    <property type="entry name" value="P-loop containing nucleotide triphosphate hydrolases"/>
    <property type="match status" value="1"/>
</dbReference>
<dbReference type="InterPro" id="IPR004176">
    <property type="entry name" value="Clp_R_N"/>
</dbReference>
<evidence type="ECO:0000313" key="7">
    <source>
        <dbReference type="Proteomes" id="UP000078387"/>
    </source>
</evidence>
<gene>
    <name evidence="6" type="ORF">CL6EHI_073540</name>
</gene>
<dbReference type="AlphaFoldDB" id="A0A5K1U3I0"/>
<dbReference type="Proteomes" id="UP000078387">
    <property type="component" value="Unassembled WGS sequence"/>
</dbReference>
<evidence type="ECO:0000256" key="1">
    <source>
        <dbReference type="ARBA" id="ARBA00022741"/>
    </source>
</evidence>
<dbReference type="InterPro" id="IPR027417">
    <property type="entry name" value="P-loop_NTPase"/>
</dbReference>
<feature type="domain" description="Clp R" evidence="5">
    <location>
        <begin position="1"/>
        <end position="45"/>
    </location>
</feature>
<dbReference type="GO" id="GO:0016887">
    <property type="term" value="F:ATP hydrolysis activity"/>
    <property type="evidence" value="ECO:0007669"/>
    <property type="project" value="TreeGrafter"/>
</dbReference>
<organism evidence="6 7">
    <name type="scientific">Entamoeba histolytica</name>
    <dbReference type="NCBI Taxonomy" id="5759"/>
    <lineage>
        <taxon>Eukaryota</taxon>
        <taxon>Amoebozoa</taxon>
        <taxon>Evosea</taxon>
        <taxon>Archamoebae</taxon>
        <taxon>Mastigamoebida</taxon>
        <taxon>Entamoebidae</taxon>
        <taxon>Entamoeba</taxon>
    </lineage>
</organism>
<evidence type="ECO:0000313" key="6">
    <source>
        <dbReference type="EMBL" id="GAT93501.1"/>
    </source>
</evidence>
<dbReference type="PROSITE" id="PS51903">
    <property type="entry name" value="CLP_R"/>
    <property type="match status" value="1"/>
</dbReference>
<keyword evidence="4" id="KW-0812">Transmembrane</keyword>
<dbReference type="SUPFAM" id="SSF52540">
    <property type="entry name" value="P-loop containing nucleoside triphosphate hydrolases"/>
    <property type="match status" value="1"/>
</dbReference>
<dbReference type="GO" id="GO:0005524">
    <property type="term" value="F:ATP binding"/>
    <property type="evidence" value="ECO:0007669"/>
    <property type="project" value="UniProtKB-KW"/>
</dbReference>
<dbReference type="PANTHER" id="PTHR11638">
    <property type="entry name" value="ATP-DEPENDENT CLP PROTEASE"/>
    <property type="match status" value="1"/>
</dbReference>
<dbReference type="GO" id="GO:0005737">
    <property type="term" value="C:cytoplasm"/>
    <property type="evidence" value="ECO:0007669"/>
    <property type="project" value="TreeGrafter"/>
</dbReference>
<dbReference type="OMA" id="CTIHKAL"/>
<dbReference type="InterPro" id="IPR036628">
    <property type="entry name" value="Clp_N_dom_sf"/>
</dbReference>
<comment type="caution">
    <text evidence="6">The sequence shown here is derived from an EMBL/GenBank/DDBJ whole genome shotgun (WGS) entry which is preliminary data.</text>
</comment>
<keyword evidence="3" id="KW-0677">Repeat</keyword>
<dbReference type="VEuPathDB" id="AmoebaDB:EHI5A_215500"/>
<evidence type="ECO:0000259" key="5">
    <source>
        <dbReference type="PROSITE" id="PS51903"/>
    </source>
</evidence>
<keyword evidence="6" id="KW-0346">Stress response</keyword>
<dbReference type="PANTHER" id="PTHR11638:SF18">
    <property type="entry name" value="HEAT SHOCK PROTEIN 104"/>
    <property type="match status" value="1"/>
</dbReference>
<reference evidence="6 7" key="1">
    <citation type="submission" date="2016-05" db="EMBL/GenBank/DDBJ databases">
        <title>First whole genome sequencing of Entamoeba histolytica HM1:IMSS-clone-6.</title>
        <authorList>
            <person name="Mukherjee Avik.K."/>
            <person name="Izumyama S."/>
            <person name="Nakada-Tsukui K."/>
            <person name="Nozaki T."/>
        </authorList>
    </citation>
    <scope>NUCLEOTIDE SEQUENCE [LARGE SCALE GENOMIC DNA]</scope>
    <source>
        <strain evidence="6 7">HM1:IMSS clone 6</strain>
    </source>
</reference>
<keyword evidence="1" id="KW-0547">Nucleotide-binding</keyword>
<keyword evidence="4" id="KW-1133">Transmembrane helix</keyword>
<dbReference type="EMBL" id="BDEQ01000001">
    <property type="protein sequence ID" value="GAT93501.1"/>
    <property type="molecule type" value="Genomic_DNA"/>
</dbReference>
<name>A0A5K1U3I0_ENTHI</name>
<keyword evidence="2" id="KW-0067">ATP-binding</keyword>
<dbReference type="SUPFAM" id="SSF81923">
    <property type="entry name" value="Double Clp-N motif"/>
    <property type="match status" value="1"/>
</dbReference>
<feature type="transmembrane region" description="Helical" evidence="4">
    <location>
        <begin position="147"/>
        <end position="165"/>
    </location>
</feature>
<evidence type="ECO:0000256" key="3">
    <source>
        <dbReference type="PROSITE-ProRule" id="PRU01251"/>
    </source>
</evidence>
<dbReference type="InterPro" id="IPR050130">
    <property type="entry name" value="ClpA_ClpB"/>
</dbReference>
<sequence>MGDTYLAVDVIVMSLMEEKEISTIVGNSGINVLEFNKKIMEMRKGQSVETKEAESQYEALKKYGNDLTAQAESGKMDPIIGRDEEIKRVIRILSRRTKNNPVLIGEPGVGKTAVVEGLAQRIVKGDVPSNLQCRVILHTTNHSLQSFVHEILLFFYISFLFILLFN</sequence>
<accession>A0A5K1U3I0</accession>
<proteinExistence type="predicted"/>